<sequence length="40" mass="4759">MLTALILRQRNKTIPAVHSEQILNTLFKWKNYHANHVTQE</sequence>
<proteinExistence type="predicted"/>
<reference evidence="1" key="2">
    <citation type="journal article" date="2015" name="Fish Shellfish Immunol.">
        <title>Early steps in the European eel (Anguilla anguilla)-Vibrio vulnificus interaction in the gills: Role of the RtxA13 toxin.</title>
        <authorList>
            <person name="Callol A."/>
            <person name="Pajuelo D."/>
            <person name="Ebbesson L."/>
            <person name="Teles M."/>
            <person name="MacKenzie S."/>
            <person name="Amaro C."/>
        </authorList>
    </citation>
    <scope>NUCLEOTIDE SEQUENCE</scope>
</reference>
<evidence type="ECO:0000313" key="1">
    <source>
        <dbReference type="EMBL" id="JAH81550.1"/>
    </source>
</evidence>
<organism evidence="1">
    <name type="scientific">Anguilla anguilla</name>
    <name type="common">European freshwater eel</name>
    <name type="synonym">Muraena anguilla</name>
    <dbReference type="NCBI Taxonomy" id="7936"/>
    <lineage>
        <taxon>Eukaryota</taxon>
        <taxon>Metazoa</taxon>
        <taxon>Chordata</taxon>
        <taxon>Craniata</taxon>
        <taxon>Vertebrata</taxon>
        <taxon>Euteleostomi</taxon>
        <taxon>Actinopterygii</taxon>
        <taxon>Neopterygii</taxon>
        <taxon>Teleostei</taxon>
        <taxon>Anguilliformes</taxon>
        <taxon>Anguillidae</taxon>
        <taxon>Anguilla</taxon>
    </lineage>
</organism>
<protein>
    <submittedName>
        <fullName evidence="1">Uncharacterized protein</fullName>
    </submittedName>
</protein>
<dbReference type="AlphaFoldDB" id="A0A0E9VW36"/>
<reference evidence="1" key="1">
    <citation type="submission" date="2014-11" db="EMBL/GenBank/DDBJ databases">
        <authorList>
            <person name="Amaro Gonzalez C."/>
        </authorList>
    </citation>
    <scope>NUCLEOTIDE SEQUENCE</scope>
</reference>
<dbReference type="EMBL" id="GBXM01027027">
    <property type="protein sequence ID" value="JAH81550.1"/>
    <property type="molecule type" value="Transcribed_RNA"/>
</dbReference>
<accession>A0A0E9VW36</accession>
<name>A0A0E9VW36_ANGAN</name>